<protein>
    <submittedName>
        <fullName evidence="1">Uncharacterized protein</fullName>
    </submittedName>
</protein>
<sequence length="168" mass="19842">MKHVSSKQLLHLLARMPEPLQQEALEKTFERFYTLKSRNTEGLNRSMLYHQALLFVLENYYDTLTIGSLKKNSKELDSLNEKTKLQLKMFDTSKKRIPKKRSKLLNQYAPLIYQLKEEKGQSYSQICLHLAKSKKLKVDRTYICKIYPKIKQKVEDLKAISLQENSIF</sequence>
<dbReference type="Proteomes" id="UP000196005">
    <property type="component" value="Chromosome"/>
</dbReference>
<evidence type="ECO:0000313" key="2">
    <source>
        <dbReference type="Proteomes" id="UP000196005"/>
    </source>
</evidence>
<keyword evidence="2" id="KW-1185">Reference proteome</keyword>
<name>A0A1Y0HJC8_9BACT</name>
<dbReference type="KEGG" id="suls:Sdiek1_1053"/>
<dbReference type="RefSeq" id="WP_087438209.1">
    <property type="nucleotide sequence ID" value="NZ_CP021416.1"/>
</dbReference>
<dbReference type="AlphaFoldDB" id="A0A1Y0HJC8"/>
<dbReference type="EMBL" id="CP021416">
    <property type="protein sequence ID" value="ARU48219.1"/>
    <property type="molecule type" value="Genomic_DNA"/>
</dbReference>
<organism evidence="1 2">
    <name type="scientific">Sulfurospirillum diekertiae</name>
    <dbReference type="NCBI Taxonomy" id="1854492"/>
    <lineage>
        <taxon>Bacteria</taxon>
        <taxon>Pseudomonadati</taxon>
        <taxon>Campylobacterota</taxon>
        <taxon>Epsilonproteobacteria</taxon>
        <taxon>Campylobacterales</taxon>
        <taxon>Sulfurospirillaceae</taxon>
        <taxon>Sulfurospirillum</taxon>
    </lineage>
</organism>
<accession>A0A1Y0HJC8</accession>
<reference evidence="2" key="1">
    <citation type="submission" date="2017-05" db="EMBL/GenBank/DDBJ databases">
        <title>Dechlorination kinetics govern the competition between two new strains of the genus Sulfurospirillum.</title>
        <authorList>
            <person name="Buttet G.F."/>
            <person name="Murray A.M."/>
            <person name="Goris T."/>
            <person name="Burion M."/>
            <person name="Lin B."/>
            <person name="Rolle M."/>
            <person name="Maillard J."/>
        </authorList>
    </citation>
    <scope>NUCLEOTIDE SEQUENCE [LARGE SCALE GENOMIC DNA]</scope>
    <source>
        <strain evidence="2">SL2-1</strain>
    </source>
</reference>
<proteinExistence type="predicted"/>
<gene>
    <name evidence="1" type="ORF">Sdiek1_1053</name>
</gene>
<evidence type="ECO:0000313" key="1">
    <source>
        <dbReference type="EMBL" id="ARU48219.1"/>
    </source>
</evidence>